<dbReference type="Pfam" id="PF22554">
    <property type="entry name" value="Chap-C"/>
    <property type="match status" value="1"/>
</dbReference>
<dbReference type="RefSeq" id="WP_161928103.1">
    <property type="nucleotide sequence ID" value="NZ_BJOU01000008.1"/>
</dbReference>
<feature type="domain" description="TY-Chap C-terminal" evidence="1">
    <location>
        <begin position="2"/>
        <end position="76"/>
    </location>
</feature>
<comment type="caution">
    <text evidence="2">The sequence shown here is derived from an EMBL/GenBank/DDBJ whole genome shotgun (WGS) entry which is preliminary data.</text>
</comment>
<gene>
    <name evidence="2" type="ORF">nbrc107697_27450</name>
</gene>
<dbReference type="InterPro" id="IPR054342">
    <property type="entry name" value="TY-Chap_C"/>
</dbReference>
<evidence type="ECO:0000313" key="3">
    <source>
        <dbReference type="Proteomes" id="UP000444980"/>
    </source>
</evidence>
<reference evidence="3" key="1">
    <citation type="submission" date="2019-06" db="EMBL/GenBank/DDBJ databases">
        <title>Gordonia isolated from sludge of a wastewater treatment plant.</title>
        <authorList>
            <person name="Tamura T."/>
            <person name="Aoyama K."/>
            <person name="Kang Y."/>
            <person name="Saito S."/>
            <person name="Akiyama N."/>
            <person name="Yazawa K."/>
            <person name="Gonoi T."/>
            <person name="Mikami Y."/>
        </authorList>
    </citation>
    <scope>NUCLEOTIDE SEQUENCE [LARGE SCALE GENOMIC DNA]</scope>
    <source>
        <strain evidence="3">NBRC 107697</strain>
    </source>
</reference>
<evidence type="ECO:0000259" key="1">
    <source>
        <dbReference type="Pfam" id="PF22554"/>
    </source>
</evidence>
<evidence type="ECO:0000313" key="2">
    <source>
        <dbReference type="EMBL" id="GED98706.1"/>
    </source>
</evidence>
<organism evidence="2 3">
    <name type="scientific">Gordonia crocea</name>
    <dbReference type="NCBI Taxonomy" id="589162"/>
    <lineage>
        <taxon>Bacteria</taxon>
        <taxon>Bacillati</taxon>
        <taxon>Actinomycetota</taxon>
        <taxon>Actinomycetes</taxon>
        <taxon>Mycobacteriales</taxon>
        <taxon>Gordoniaceae</taxon>
        <taxon>Gordonia</taxon>
    </lineage>
</organism>
<keyword evidence="3" id="KW-1185">Reference proteome</keyword>
<proteinExistence type="predicted"/>
<accession>A0A7I9V0J5</accession>
<name>A0A7I9V0J5_9ACTN</name>
<dbReference type="EMBL" id="BJOU01000008">
    <property type="protein sequence ID" value="GED98706.1"/>
    <property type="molecule type" value="Genomic_DNA"/>
</dbReference>
<dbReference type="OrthoDB" id="4377456at2"/>
<sequence>MGFSDELERLVTLNRHQIERVCTDATQIPEFIGLCRDKFDEHLLSYEALVDDDETQAQFHWQEAVAWRETSAVLTLMCDGALSQRRSA</sequence>
<dbReference type="Proteomes" id="UP000444980">
    <property type="component" value="Unassembled WGS sequence"/>
</dbReference>
<dbReference type="AlphaFoldDB" id="A0A7I9V0J5"/>
<protein>
    <recommendedName>
        <fullName evidence="1">TY-Chap C-terminal domain-containing protein</fullName>
    </recommendedName>
</protein>